<accession>A0ABD0Y547</accession>
<keyword evidence="6" id="KW-0325">Glycoprotein</keyword>
<evidence type="ECO:0000256" key="5">
    <source>
        <dbReference type="ARBA" id="ARBA00022801"/>
    </source>
</evidence>
<dbReference type="Gene3D" id="3.40.50.1820">
    <property type="entry name" value="alpha/beta hydrolase"/>
    <property type="match status" value="1"/>
</dbReference>
<dbReference type="Proteomes" id="UP001558652">
    <property type="component" value="Unassembled WGS sequence"/>
</dbReference>
<dbReference type="Pfam" id="PF00450">
    <property type="entry name" value="Peptidase_S10"/>
    <property type="match status" value="1"/>
</dbReference>
<dbReference type="AlphaFoldDB" id="A0ABD0Y547"/>
<feature type="chain" id="PRO_5044807582" description="Serine carboxypeptidase" evidence="7">
    <location>
        <begin position="24"/>
        <end position="450"/>
    </location>
</feature>
<evidence type="ECO:0000256" key="4">
    <source>
        <dbReference type="ARBA" id="ARBA00022729"/>
    </source>
</evidence>
<protein>
    <recommendedName>
        <fullName evidence="10">Serine carboxypeptidase</fullName>
    </recommendedName>
</protein>
<dbReference type="EMBL" id="JBFDAA010000013">
    <property type="protein sequence ID" value="KAL1122505.1"/>
    <property type="molecule type" value="Genomic_DNA"/>
</dbReference>
<reference evidence="8 9" key="1">
    <citation type="submission" date="2024-07" db="EMBL/GenBank/DDBJ databases">
        <title>Chromosome-level genome assembly of the water stick insect Ranatra chinensis (Heteroptera: Nepidae).</title>
        <authorList>
            <person name="Liu X."/>
        </authorList>
    </citation>
    <scope>NUCLEOTIDE SEQUENCE [LARGE SCALE GENOMIC DNA]</scope>
    <source>
        <strain evidence="8">Cailab_2021Rc</strain>
        <tissue evidence="8">Muscle</tissue>
    </source>
</reference>
<comment type="similarity">
    <text evidence="1">Belongs to the peptidase S10 family.</text>
</comment>
<dbReference type="GO" id="GO:0006508">
    <property type="term" value="P:proteolysis"/>
    <property type="evidence" value="ECO:0007669"/>
    <property type="project" value="UniProtKB-KW"/>
</dbReference>
<evidence type="ECO:0008006" key="10">
    <source>
        <dbReference type="Google" id="ProtNLM"/>
    </source>
</evidence>
<evidence type="ECO:0000256" key="3">
    <source>
        <dbReference type="ARBA" id="ARBA00022670"/>
    </source>
</evidence>
<organism evidence="8 9">
    <name type="scientific">Ranatra chinensis</name>
    <dbReference type="NCBI Taxonomy" id="642074"/>
    <lineage>
        <taxon>Eukaryota</taxon>
        <taxon>Metazoa</taxon>
        <taxon>Ecdysozoa</taxon>
        <taxon>Arthropoda</taxon>
        <taxon>Hexapoda</taxon>
        <taxon>Insecta</taxon>
        <taxon>Pterygota</taxon>
        <taxon>Neoptera</taxon>
        <taxon>Paraneoptera</taxon>
        <taxon>Hemiptera</taxon>
        <taxon>Heteroptera</taxon>
        <taxon>Panheteroptera</taxon>
        <taxon>Nepomorpha</taxon>
        <taxon>Nepidae</taxon>
        <taxon>Ranatrinae</taxon>
        <taxon>Ranatra</taxon>
    </lineage>
</organism>
<dbReference type="PANTHER" id="PTHR11802">
    <property type="entry name" value="SERINE PROTEASE FAMILY S10 SERINE CARBOXYPEPTIDASE"/>
    <property type="match status" value="1"/>
</dbReference>
<sequence length="450" mass="50156">MLAFRIVLIGLLIGFEVDNSSLAENDSALILTPLIEGGRIEEARRRADVHLNGFRLFNVTSYSGFFTVNTEFNSNLFFWYLEAAENKTTAPVMVYTSGWNASSLFGLFNLNGHASIEGFRAHRRHHSFHKFCHMVYLDHAVGRGFSFTEDDRGYRTDQEGIAEDMFSAVVQFFRLFPELKGNGLYLGGASYGGKAALSLAHRIHNSNESGLLKGVFLSAPFIDPVGQMGYGDFLTSVGLLGRVSRRLFDREESAIRQLVSAGNYTESGKRIGRMIFGRESTLAQATGFVLSTNYVYDRPYDMDWEGWMEVDDVRAMLHVGARRLSDGEMASARLAADIARSVTPTLEQLLAAGYRVLMTGGQLDLVCNHPALVRLLEALQWPGKRGFADARRKTLMDGALPGAYLTAYHNLAYVLFLASDHSPEIRNPDSVYAIVRNFLRGVPVEEWSLK</sequence>
<name>A0ABD0Y547_9HEMI</name>
<dbReference type="InterPro" id="IPR029058">
    <property type="entry name" value="AB_hydrolase_fold"/>
</dbReference>
<evidence type="ECO:0000256" key="7">
    <source>
        <dbReference type="SAM" id="SignalP"/>
    </source>
</evidence>
<evidence type="ECO:0000313" key="9">
    <source>
        <dbReference type="Proteomes" id="UP001558652"/>
    </source>
</evidence>
<evidence type="ECO:0000313" key="8">
    <source>
        <dbReference type="EMBL" id="KAL1122505.1"/>
    </source>
</evidence>
<proteinExistence type="inferred from homology"/>
<dbReference type="GO" id="GO:0004180">
    <property type="term" value="F:carboxypeptidase activity"/>
    <property type="evidence" value="ECO:0007669"/>
    <property type="project" value="UniProtKB-KW"/>
</dbReference>
<evidence type="ECO:0000256" key="6">
    <source>
        <dbReference type="ARBA" id="ARBA00023180"/>
    </source>
</evidence>
<keyword evidence="3" id="KW-0645">Protease</keyword>
<feature type="signal peptide" evidence="7">
    <location>
        <begin position="1"/>
        <end position="23"/>
    </location>
</feature>
<dbReference type="PANTHER" id="PTHR11802:SF472">
    <property type="entry name" value="SERINE CARBOXYPEPTIDASE CPVL-RELATED"/>
    <property type="match status" value="1"/>
</dbReference>
<keyword evidence="9" id="KW-1185">Reference proteome</keyword>
<dbReference type="InterPro" id="IPR001563">
    <property type="entry name" value="Peptidase_S10"/>
</dbReference>
<keyword evidence="2" id="KW-0121">Carboxypeptidase</keyword>
<comment type="caution">
    <text evidence="8">The sequence shown here is derived from an EMBL/GenBank/DDBJ whole genome shotgun (WGS) entry which is preliminary data.</text>
</comment>
<dbReference type="SUPFAM" id="SSF53474">
    <property type="entry name" value="alpha/beta-Hydrolases"/>
    <property type="match status" value="1"/>
</dbReference>
<gene>
    <name evidence="8" type="ORF">AAG570_002836</name>
</gene>
<keyword evidence="4 7" id="KW-0732">Signal</keyword>
<evidence type="ECO:0000256" key="1">
    <source>
        <dbReference type="ARBA" id="ARBA00009431"/>
    </source>
</evidence>
<evidence type="ECO:0000256" key="2">
    <source>
        <dbReference type="ARBA" id="ARBA00022645"/>
    </source>
</evidence>
<keyword evidence="5" id="KW-0378">Hydrolase</keyword>